<proteinExistence type="predicted"/>
<accession>L2GUQ0</accession>
<dbReference type="HOGENOM" id="CLU_1579695_0_0_1"/>
<dbReference type="RefSeq" id="XP_008074493.1">
    <property type="nucleotide sequence ID" value="XM_008076302.1"/>
</dbReference>
<feature type="chain" id="PRO_5003960182" evidence="1">
    <location>
        <begin position="18"/>
        <end position="169"/>
    </location>
</feature>
<dbReference type="Pfam" id="PF09802">
    <property type="entry name" value="Sec66"/>
    <property type="match status" value="1"/>
</dbReference>
<reference evidence="3" key="1">
    <citation type="submission" date="2011-03" db="EMBL/GenBank/DDBJ databases">
        <title>The genome sequence of Vavraia culicis strain floridensis.</title>
        <authorList>
            <consortium name="The Broad Institute Genome Sequencing Platform"/>
            <person name="Cuomo C."/>
            <person name="Becnel J."/>
            <person name="Sanscrainte N."/>
            <person name="Young S.K."/>
            <person name="Zeng Q."/>
            <person name="Gargeya S."/>
            <person name="Fitzgerald M."/>
            <person name="Haas B."/>
            <person name="Abouelleil A."/>
            <person name="Alvarado L."/>
            <person name="Arachchi H.M."/>
            <person name="Berlin A."/>
            <person name="Chapman S.B."/>
            <person name="Gearin G."/>
            <person name="Goldberg J."/>
            <person name="Griggs A."/>
            <person name="Gujja S."/>
            <person name="Hansen M."/>
            <person name="Heiman D."/>
            <person name="Howarth C."/>
            <person name="Larimer J."/>
            <person name="Lui A."/>
            <person name="MacDonald P.J.P."/>
            <person name="McCowen C."/>
            <person name="Montmayeur A."/>
            <person name="Murphy C."/>
            <person name="Neiman D."/>
            <person name="Pearson M."/>
            <person name="Priest M."/>
            <person name="Roberts A."/>
            <person name="Saif S."/>
            <person name="Shea T."/>
            <person name="Sisk P."/>
            <person name="Stolte C."/>
            <person name="Sykes S."/>
            <person name="Wortman J."/>
            <person name="Nusbaum C."/>
            <person name="Birren B."/>
        </authorList>
    </citation>
    <scope>NUCLEOTIDE SEQUENCE [LARGE SCALE GENOMIC DNA]</scope>
    <source>
        <strain evidence="3">floridensis</strain>
    </source>
</reference>
<dbReference type="InParanoid" id="L2GUQ0"/>
<dbReference type="InterPro" id="IPR018624">
    <property type="entry name" value="Sec66"/>
</dbReference>
<dbReference type="GO" id="GO:0031204">
    <property type="term" value="P:post-translational protein targeting to membrane, translocation"/>
    <property type="evidence" value="ECO:0007669"/>
    <property type="project" value="InterPro"/>
</dbReference>
<dbReference type="GO" id="GO:0031207">
    <property type="term" value="C:Sec62/Sec63 complex"/>
    <property type="evidence" value="ECO:0007669"/>
    <property type="project" value="InterPro"/>
</dbReference>
<keyword evidence="3" id="KW-1185">Reference proteome</keyword>
<name>L2GUQ0_VAVCU</name>
<dbReference type="OrthoDB" id="2191269at2759"/>
<evidence type="ECO:0000313" key="2">
    <source>
        <dbReference type="EMBL" id="ELA47028.1"/>
    </source>
</evidence>
<sequence length="169" mass="19853">MLPVIIIIFSSLILVFSILRRKSVGTYRSSGSNLDVYYGLKENANITIRTKTLLEAAIANLKQREDNYSKKYIIQQMYNQRLLSPRIWDNLRTLIKDLEYEQLVIEAEAELLKPGWNIFSDANKMLPHQKKREEKMDKENRTKENSFLLKKKETLENQLMTKLTALQSK</sequence>
<evidence type="ECO:0000256" key="1">
    <source>
        <dbReference type="SAM" id="SignalP"/>
    </source>
</evidence>
<keyword evidence="1" id="KW-0732">Signal</keyword>
<gene>
    <name evidence="2" type="ORF">VCUG_01473</name>
</gene>
<dbReference type="Proteomes" id="UP000011081">
    <property type="component" value="Unassembled WGS sequence"/>
</dbReference>
<dbReference type="GeneID" id="19879351"/>
<dbReference type="EMBL" id="GL877426">
    <property type="protein sequence ID" value="ELA47028.1"/>
    <property type="molecule type" value="Genomic_DNA"/>
</dbReference>
<evidence type="ECO:0000313" key="3">
    <source>
        <dbReference type="Proteomes" id="UP000011081"/>
    </source>
</evidence>
<organism evidence="2 3">
    <name type="scientific">Vavraia culicis (isolate floridensis)</name>
    <name type="common">Microsporidian parasite</name>
    <dbReference type="NCBI Taxonomy" id="948595"/>
    <lineage>
        <taxon>Eukaryota</taxon>
        <taxon>Fungi</taxon>
        <taxon>Fungi incertae sedis</taxon>
        <taxon>Microsporidia</taxon>
        <taxon>Pleistophoridae</taxon>
        <taxon>Vavraia</taxon>
    </lineage>
</organism>
<protein>
    <submittedName>
        <fullName evidence="2">Uncharacterized protein</fullName>
    </submittedName>
</protein>
<dbReference type="STRING" id="948595.L2GUQ0"/>
<feature type="signal peptide" evidence="1">
    <location>
        <begin position="1"/>
        <end position="17"/>
    </location>
</feature>
<dbReference type="AlphaFoldDB" id="L2GUQ0"/>
<dbReference type="VEuPathDB" id="MicrosporidiaDB:VCUG_01473"/>
<dbReference type="OMA" id="KPGWNIF"/>